<evidence type="ECO:0000256" key="1">
    <source>
        <dbReference type="SAM" id="MobiDB-lite"/>
    </source>
</evidence>
<name>A0A4Z1PWV3_9PEZI</name>
<feature type="compositionally biased region" description="Basic and acidic residues" evidence="1">
    <location>
        <begin position="159"/>
        <end position="171"/>
    </location>
</feature>
<proteinExistence type="predicted"/>
<feature type="region of interest" description="Disordered" evidence="1">
    <location>
        <begin position="1"/>
        <end position="177"/>
    </location>
</feature>
<dbReference type="Proteomes" id="UP000298493">
    <property type="component" value="Unassembled WGS sequence"/>
</dbReference>
<accession>A0A4Z1PWV3</accession>
<feature type="compositionally biased region" description="Acidic residues" evidence="1">
    <location>
        <begin position="35"/>
        <end position="49"/>
    </location>
</feature>
<feature type="compositionally biased region" description="Low complexity" evidence="1">
    <location>
        <begin position="1"/>
        <end position="16"/>
    </location>
</feature>
<dbReference type="OrthoDB" id="5418203at2759"/>
<organism evidence="2 3">
    <name type="scientific">Venturia nashicola</name>
    <dbReference type="NCBI Taxonomy" id="86259"/>
    <lineage>
        <taxon>Eukaryota</taxon>
        <taxon>Fungi</taxon>
        <taxon>Dikarya</taxon>
        <taxon>Ascomycota</taxon>
        <taxon>Pezizomycotina</taxon>
        <taxon>Dothideomycetes</taxon>
        <taxon>Pleosporomycetidae</taxon>
        <taxon>Venturiales</taxon>
        <taxon>Venturiaceae</taxon>
        <taxon>Venturia</taxon>
    </lineage>
</organism>
<feature type="compositionally biased region" description="Basic and acidic residues" evidence="1">
    <location>
        <begin position="137"/>
        <end position="152"/>
    </location>
</feature>
<evidence type="ECO:0000313" key="2">
    <source>
        <dbReference type="EMBL" id="TID27672.1"/>
    </source>
</evidence>
<evidence type="ECO:0000313" key="3">
    <source>
        <dbReference type="Proteomes" id="UP000298493"/>
    </source>
</evidence>
<gene>
    <name evidence="2" type="ORF">E6O75_ATG00439</name>
</gene>
<feature type="compositionally biased region" description="Basic and acidic residues" evidence="1">
    <location>
        <begin position="101"/>
        <end position="118"/>
    </location>
</feature>
<protein>
    <submittedName>
        <fullName evidence="2">Putative Ubiquitin-like protein SMT3</fullName>
    </submittedName>
</protein>
<dbReference type="AlphaFoldDB" id="A0A4Z1PWV3"/>
<dbReference type="EMBL" id="SNSC02000001">
    <property type="protein sequence ID" value="TID27672.1"/>
    <property type="molecule type" value="Genomic_DNA"/>
</dbReference>
<sequence>MASSSTDSRALASSLSKLNIASSTSKKSKVVAPDSWEDEALSGEDTETEEPSKHQRDLSTLSNVSSFGGDGPSAPPPTPASPSGRYPDDTFDSPYQSLQPSRERQQSGHRTPERRPEKTTSVAARMIAGSLGVRAPKRTEEQREFDKAVKEKEKKRRAEAKEKADQEEKLKASVWED</sequence>
<keyword evidence="3" id="KW-1185">Reference proteome</keyword>
<reference evidence="2 3" key="1">
    <citation type="submission" date="2019-04" db="EMBL/GenBank/DDBJ databases">
        <title>High contiguity whole genome sequence and gene annotation resource for two Venturia nashicola isolates.</title>
        <authorList>
            <person name="Prokchorchik M."/>
            <person name="Won K."/>
            <person name="Lee Y."/>
            <person name="Choi E.D."/>
            <person name="Segonzac C."/>
            <person name="Sohn K.H."/>
        </authorList>
    </citation>
    <scope>NUCLEOTIDE SEQUENCE [LARGE SCALE GENOMIC DNA]</scope>
    <source>
        <strain evidence="2 3">PRI2</strain>
    </source>
</reference>
<comment type="caution">
    <text evidence="2">The sequence shown here is derived from an EMBL/GenBank/DDBJ whole genome shotgun (WGS) entry which is preliminary data.</text>
</comment>